<evidence type="ECO:0000313" key="2">
    <source>
        <dbReference type="EMBL" id="MDE4909076.1"/>
    </source>
</evidence>
<dbReference type="AlphaFoldDB" id="A0A9Q4KUE1"/>
<feature type="domain" description="DUF5611" evidence="1">
    <location>
        <begin position="1"/>
        <end position="109"/>
    </location>
</feature>
<keyword evidence="3" id="KW-1185">Reference proteome</keyword>
<proteinExistence type="predicted"/>
<dbReference type="Proteomes" id="UP001143747">
    <property type="component" value="Unassembled WGS sequence"/>
</dbReference>
<dbReference type="InterPro" id="IPR040713">
    <property type="entry name" value="DUF5611"/>
</dbReference>
<reference evidence="2" key="1">
    <citation type="submission" date="2022-01" db="EMBL/GenBank/DDBJ databases">
        <title>Draft genome of Methanogenium marinum DSM 15558.</title>
        <authorList>
            <person name="Chen S.-C."/>
            <person name="You Y.-T."/>
        </authorList>
    </citation>
    <scope>NUCLEOTIDE SEQUENCE</scope>
    <source>
        <strain evidence="2">DSM 15558</strain>
    </source>
</reference>
<comment type="caution">
    <text evidence="2">The sequence shown here is derived from an EMBL/GenBank/DDBJ whole genome shotgun (WGS) entry which is preliminary data.</text>
</comment>
<dbReference type="EMBL" id="JAKELO010000002">
    <property type="protein sequence ID" value="MDE4909076.1"/>
    <property type="molecule type" value="Genomic_DNA"/>
</dbReference>
<protein>
    <submittedName>
        <fullName evidence="2">DUF5611 family protein</fullName>
    </submittedName>
</protein>
<evidence type="ECO:0000259" key="1">
    <source>
        <dbReference type="Pfam" id="PF18446"/>
    </source>
</evidence>
<sequence>MQEYPIKRGYTKEFATRMVDGLTELFGETAEENEGHYLIIYGSFKRFEVYTGEKGKTLIVDSDSDMSIFDRFTEEEANGIVLDTNRRFRQYLEFVTGYNTKERKKNAEKAAKKSA</sequence>
<dbReference type="Gene3D" id="3.30.310.190">
    <property type="match status" value="1"/>
</dbReference>
<dbReference type="RefSeq" id="WP_274925680.1">
    <property type="nucleotide sequence ID" value="NZ_JAKELO010000002.1"/>
</dbReference>
<organism evidence="2 3">
    <name type="scientific">Methanogenium marinum</name>
    <dbReference type="NCBI Taxonomy" id="348610"/>
    <lineage>
        <taxon>Archaea</taxon>
        <taxon>Methanobacteriati</taxon>
        <taxon>Methanobacteriota</taxon>
        <taxon>Stenosarchaea group</taxon>
        <taxon>Methanomicrobia</taxon>
        <taxon>Methanomicrobiales</taxon>
        <taxon>Methanomicrobiaceae</taxon>
        <taxon>Methanogenium</taxon>
    </lineage>
</organism>
<dbReference type="Pfam" id="PF18446">
    <property type="entry name" value="DUF5611"/>
    <property type="match status" value="1"/>
</dbReference>
<gene>
    <name evidence="2" type="ORF">L0665_10690</name>
</gene>
<name>A0A9Q4KUE1_9EURY</name>
<evidence type="ECO:0000313" key="3">
    <source>
        <dbReference type="Proteomes" id="UP001143747"/>
    </source>
</evidence>
<accession>A0A9Q4KUE1</accession>